<dbReference type="InterPro" id="IPR000719">
    <property type="entry name" value="Prot_kinase_dom"/>
</dbReference>
<keyword evidence="7" id="KW-0547">Nucleotide-binding</keyword>
<dbReference type="FunFam" id="3.90.810.10:FF:000005">
    <property type="entry name" value="Non-specific serine/threonine protein kinase"/>
    <property type="match status" value="1"/>
</dbReference>
<dbReference type="Gene3D" id="1.10.510.10">
    <property type="entry name" value="Transferase(Phosphotransferase) domain 1"/>
    <property type="match status" value="1"/>
</dbReference>
<keyword evidence="6" id="KW-0479">Metal-binding</keyword>
<keyword evidence="8" id="KW-0418">Kinase</keyword>
<dbReference type="Gene3D" id="3.90.810.10">
    <property type="entry name" value="CRIB domain"/>
    <property type="match status" value="1"/>
</dbReference>
<evidence type="ECO:0000256" key="2">
    <source>
        <dbReference type="ARBA" id="ARBA00008874"/>
    </source>
</evidence>
<evidence type="ECO:0000256" key="9">
    <source>
        <dbReference type="ARBA" id="ARBA00022840"/>
    </source>
</evidence>
<dbReference type="Pfam" id="PF00786">
    <property type="entry name" value="PBD"/>
    <property type="match status" value="1"/>
</dbReference>
<evidence type="ECO:0000256" key="10">
    <source>
        <dbReference type="ARBA" id="ARBA00022842"/>
    </source>
</evidence>
<dbReference type="Gene3D" id="3.30.200.20">
    <property type="entry name" value="Phosphorylase Kinase, domain 1"/>
    <property type="match status" value="1"/>
</dbReference>
<gene>
    <name evidence="15" type="ORF">SSP0437_LOCUS11029</name>
</gene>
<dbReference type="GO" id="GO:0005524">
    <property type="term" value="F:ATP binding"/>
    <property type="evidence" value="ECO:0007669"/>
    <property type="project" value="UniProtKB-KW"/>
</dbReference>
<reference evidence="15" key="1">
    <citation type="submission" date="2021-01" db="EMBL/GenBank/DDBJ databases">
        <authorList>
            <person name="Corre E."/>
            <person name="Pelletier E."/>
            <person name="Niang G."/>
            <person name="Scheremetjew M."/>
            <person name="Finn R."/>
            <person name="Kale V."/>
            <person name="Holt S."/>
            <person name="Cochrane G."/>
            <person name="Meng A."/>
            <person name="Brown T."/>
            <person name="Cohen L."/>
        </authorList>
    </citation>
    <scope>NUCLEOTIDE SEQUENCE</scope>
    <source>
        <strain evidence="15">ATCC 50979</strain>
    </source>
</reference>
<dbReference type="EMBL" id="HBGL01014125">
    <property type="protein sequence ID" value="CAD9306767.1"/>
    <property type="molecule type" value="Transcribed_RNA"/>
</dbReference>
<dbReference type="Pfam" id="PF00069">
    <property type="entry name" value="Pkinase"/>
    <property type="match status" value="1"/>
</dbReference>
<evidence type="ECO:0000256" key="4">
    <source>
        <dbReference type="ARBA" id="ARBA00022527"/>
    </source>
</evidence>
<dbReference type="PROSITE" id="PS50011">
    <property type="entry name" value="PROTEIN_KINASE_DOM"/>
    <property type="match status" value="1"/>
</dbReference>
<protein>
    <recommendedName>
        <fullName evidence="3">non-specific serine/threonine protein kinase</fullName>
        <ecNumber evidence="3">2.7.11.1</ecNumber>
    </recommendedName>
</protein>
<dbReference type="InterPro" id="IPR000095">
    <property type="entry name" value="CRIB_dom"/>
</dbReference>
<keyword evidence="9" id="KW-0067">ATP-binding</keyword>
<evidence type="ECO:0000256" key="5">
    <source>
        <dbReference type="ARBA" id="ARBA00022679"/>
    </source>
</evidence>
<evidence type="ECO:0000256" key="1">
    <source>
        <dbReference type="ARBA" id="ARBA00001946"/>
    </source>
</evidence>
<evidence type="ECO:0000256" key="3">
    <source>
        <dbReference type="ARBA" id="ARBA00012513"/>
    </source>
</evidence>
<dbReference type="SMART" id="SM00285">
    <property type="entry name" value="PBD"/>
    <property type="match status" value="1"/>
</dbReference>
<evidence type="ECO:0000256" key="6">
    <source>
        <dbReference type="ARBA" id="ARBA00022723"/>
    </source>
</evidence>
<comment type="cofactor">
    <cofactor evidence="1">
        <name>Mg(2+)</name>
        <dbReference type="ChEBI" id="CHEBI:18420"/>
    </cofactor>
</comment>
<organism evidence="15">
    <name type="scientific">Sexangularia sp. CB-2014</name>
    <dbReference type="NCBI Taxonomy" id="1486929"/>
    <lineage>
        <taxon>Eukaryota</taxon>
        <taxon>Amoebozoa</taxon>
        <taxon>Tubulinea</taxon>
        <taxon>Elardia</taxon>
        <taxon>Arcellinida</taxon>
        <taxon>Arcellinida incertae sedis</taxon>
        <taxon>Sexangularia</taxon>
    </lineage>
</organism>
<dbReference type="FunFam" id="1.10.510.10:FF:000768">
    <property type="entry name" value="Non-specific serine/threonine protein kinase"/>
    <property type="match status" value="1"/>
</dbReference>
<dbReference type="InterPro" id="IPR036936">
    <property type="entry name" value="CRIB_dom_sf"/>
</dbReference>
<dbReference type="EC" id="2.7.11.1" evidence="3"/>
<evidence type="ECO:0000259" key="14">
    <source>
        <dbReference type="PROSITE" id="PS50108"/>
    </source>
</evidence>
<keyword evidence="4" id="KW-0723">Serine/threonine-protein kinase</keyword>
<feature type="domain" description="CRIB" evidence="14">
    <location>
        <begin position="35"/>
        <end position="48"/>
    </location>
</feature>
<dbReference type="SMART" id="SM00220">
    <property type="entry name" value="S_TKc"/>
    <property type="match status" value="1"/>
</dbReference>
<evidence type="ECO:0000256" key="7">
    <source>
        <dbReference type="ARBA" id="ARBA00022741"/>
    </source>
</evidence>
<evidence type="ECO:0000256" key="8">
    <source>
        <dbReference type="ARBA" id="ARBA00022777"/>
    </source>
</evidence>
<proteinExistence type="inferred from homology"/>
<dbReference type="PANTHER" id="PTHR45832">
    <property type="entry name" value="SERINE/THREONINE-PROTEIN KINASE SAMKA-RELATED-RELATED"/>
    <property type="match status" value="1"/>
</dbReference>
<dbReference type="GO" id="GO:0046872">
    <property type="term" value="F:metal ion binding"/>
    <property type="evidence" value="ECO:0007669"/>
    <property type="project" value="UniProtKB-KW"/>
</dbReference>
<evidence type="ECO:0000313" key="15">
    <source>
        <dbReference type="EMBL" id="CAD9306767.1"/>
    </source>
</evidence>
<dbReference type="GO" id="GO:0004674">
    <property type="term" value="F:protein serine/threonine kinase activity"/>
    <property type="evidence" value="ECO:0007669"/>
    <property type="project" value="UniProtKB-KW"/>
</dbReference>
<dbReference type="PROSITE" id="PS50108">
    <property type="entry name" value="CRIB"/>
    <property type="match status" value="1"/>
</dbReference>
<name>A0A7S1YKR7_9EUKA</name>
<comment type="similarity">
    <text evidence="2">Belongs to the protein kinase superfamily. STE Ser/Thr protein kinase family. STE20 subfamily.</text>
</comment>
<dbReference type="AlphaFoldDB" id="A0A7S1YKR7"/>
<evidence type="ECO:0000256" key="12">
    <source>
        <dbReference type="ARBA" id="ARBA00048679"/>
    </source>
</evidence>
<comment type="catalytic activity">
    <reaction evidence="11">
        <text>L-threonyl-[protein] + ATP = O-phospho-L-threonyl-[protein] + ADP + H(+)</text>
        <dbReference type="Rhea" id="RHEA:46608"/>
        <dbReference type="Rhea" id="RHEA-COMP:11060"/>
        <dbReference type="Rhea" id="RHEA-COMP:11605"/>
        <dbReference type="ChEBI" id="CHEBI:15378"/>
        <dbReference type="ChEBI" id="CHEBI:30013"/>
        <dbReference type="ChEBI" id="CHEBI:30616"/>
        <dbReference type="ChEBI" id="CHEBI:61977"/>
        <dbReference type="ChEBI" id="CHEBI:456216"/>
        <dbReference type="EC" id="2.7.11.1"/>
    </reaction>
</comment>
<feature type="domain" description="Protein kinase" evidence="13">
    <location>
        <begin position="150"/>
        <end position="403"/>
    </location>
</feature>
<evidence type="ECO:0000256" key="11">
    <source>
        <dbReference type="ARBA" id="ARBA00047899"/>
    </source>
</evidence>
<evidence type="ECO:0000259" key="13">
    <source>
        <dbReference type="PROSITE" id="PS50011"/>
    </source>
</evidence>
<dbReference type="SUPFAM" id="SSF56112">
    <property type="entry name" value="Protein kinase-like (PK-like)"/>
    <property type="match status" value="1"/>
</dbReference>
<keyword evidence="5" id="KW-0808">Transferase</keyword>
<dbReference type="InterPro" id="IPR051931">
    <property type="entry name" value="PAK3-like"/>
</dbReference>
<keyword evidence="10" id="KW-0460">Magnesium</keyword>
<dbReference type="InterPro" id="IPR033923">
    <property type="entry name" value="PAK_BD"/>
</dbReference>
<comment type="catalytic activity">
    <reaction evidence="12">
        <text>L-seryl-[protein] + ATP = O-phospho-L-seryl-[protein] + ADP + H(+)</text>
        <dbReference type="Rhea" id="RHEA:17989"/>
        <dbReference type="Rhea" id="RHEA-COMP:9863"/>
        <dbReference type="Rhea" id="RHEA-COMP:11604"/>
        <dbReference type="ChEBI" id="CHEBI:15378"/>
        <dbReference type="ChEBI" id="CHEBI:29999"/>
        <dbReference type="ChEBI" id="CHEBI:30616"/>
        <dbReference type="ChEBI" id="CHEBI:83421"/>
        <dbReference type="ChEBI" id="CHEBI:456216"/>
        <dbReference type="EC" id="2.7.11.1"/>
    </reaction>
</comment>
<dbReference type="InterPro" id="IPR011009">
    <property type="entry name" value="Kinase-like_dom_sf"/>
</dbReference>
<accession>A0A7S1YKR7</accession>
<dbReference type="PANTHER" id="PTHR45832:SF22">
    <property type="entry name" value="SERINE_THREONINE-PROTEIN KINASE SAMKA-RELATED"/>
    <property type="match status" value="1"/>
</dbReference>
<sequence length="438" mass="47926">MQKVVAGARTISRRASGAFQSETSRLAAERESVVVSQPFNVVHKVHVDFNSDSGFTGLPDEWEAMLTSSGISKEDVLANPSDVLDVLDFESQRKHLEVDSSAIDVSALESAKGAKRAKKGLSRTIPEAATPKKVRTLRELITPGDPEKLLAEWKKIGEGAAGEVFSATDPSRGRVAVKKMQLTPQNMKLIVTEIDVHSTCDHPAIVSYHASYLVNDSVLYSVMELVDGGSLTDLLDVFEDMPMKEPLIARVSQDVAAALSYVHDKGQIHRDIKSDNILVGRSGVVKLADFGYAAQLSEAGQKRNTIVGTPYWMAPELIRGSNYDFKVDVWSLGIMLMEMAEGDPPYMEFPPLRALFLITTRGIPDLRSPENFSAAMQSFLHDALEIEPDQRPSAAQLLQHDFVKTASTPDDLAAFVKQALSARNTLSSSMQNVLDTKI</sequence>
<dbReference type="CDD" id="cd06614">
    <property type="entry name" value="STKc_PAK"/>
    <property type="match status" value="1"/>
</dbReference>
<dbReference type="CDD" id="cd01093">
    <property type="entry name" value="CRIB_PAK_like"/>
    <property type="match status" value="1"/>
</dbReference>